<keyword evidence="9" id="KW-1185">Reference proteome</keyword>
<dbReference type="GO" id="GO:0016020">
    <property type="term" value="C:membrane"/>
    <property type="evidence" value="ECO:0007669"/>
    <property type="project" value="UniProtKB-SubCell"/>
</dbReference>
<name>A0A6I2GDY0_9LACT</name>
<accession>A0A6I2GDY0</accession>
<evidence type="ECO:0000256" key="1">
    <source>
        <dbReference type="ARBA" id="ARBA00004370"/>
    </source>
</evidence>
<organism evidence="8 9">
    <name type="scientific">Fundicoccus ignavus</name>
    <dbReference type="NCBI Taxonomy" id="2664442"/>
    <lineage>
        <taxon>Bacteria</taxon>
        <taxon>Bacillati</taxon>
        <taxon>Bacillota</taxon>
        <taxon>Bacilli</taxon>
        <taxon>Lactobacillales</taxon>
        <taxon>Aerococcaceae</taxon>
        <taxon>Fundicoccus</taxon>
    </lineage>
</organism>
<evidence type="ECO:0000256" key="6">
    <source>
        <dbReference type="ARBA" id="ARBA00023310"/>
    </source>
</evidence>
<protein>
    <submittedName>
        <fullName evidence="8">Uncharacterized protein</fullName>
    </submittedName>
</protein>
<keyword evidence="3" id="KW-0375">Hydrogen ion transport</keyword>
<evidence type="ECO:0000256" key="5">
    <source>
        <dbReference type="ARBA" id="ARBA00023136"/>
    </source>
</evidence>
<reference evidence="8 9" key="1">
    <citation type="submission" date="2019-11" db="EMBL/GenBank/DDBJ databases">
        <title>Characterisation of Fundicoccus ignavus gen. nov. sp. nov., a novel genus of the family Aerococcaceae isolated from bulk tank milk.</title>
        <authorList>
            <person name="Siebert A."/>
            <person name="Huptas C."/>
            <person name="Wenning M."/>
            <person name="Scherer S."/>
            <person name="Doll E.V."/>
        </authorList>
    </citation>
    <scope>NUCLEOTIDE SEQUENCE [LARGE SCALE GENOMIC DNA]</scope>
    <source>
        <strain evidence="8 9">WS4759</strain>
    </source>
</reference>
<evidence type="ECO:0000256" key="3">
    <source>
        <dbReference type="ARBA" id="ARBA00022781"/>
    </source>
</evidence>
<evidence type="ECO:0000256" key="2">
    <source>
        <dbReference type="ARBA" id="ARBA00022448"/>
    </source>
</evidence>
<keyword evidence="4" id="KW-0406">Ion transport</keyword>
<dbReference type="RefSeq" id="WP_153863497.1">
    <property type="nucleotide sequence ID" value="NZ_WJQS01000004.1"/>
</dbReference>
<dbReference type="GO" id="GO:0046933">
    <property type="term" value="F:proton-transporting ATP synthase activity, rotational mechanism"/>
    <property type="evidence" value="ECO:0007669"/>
    <property type="project" value="InterPro"/>
</dbReference>
<evidence type="ECO:0000313" key="8">
    <source>
        <dbReference type="EMBL" id="MRI85486.1"/>
    </source>
</evidence>
<gene>
    <name evidence="8" type="ORF">GIY09_06290</name>
</gene>
<keyword evidence="6" id="KW-0066">ATP synthesis</keyword>
<feature type="compositionally biased region" description="Basic and acidic residues" evidence="7">
    <location>
        <begin position="1"/>
        <end position="11"/>
    </location>
</feature>
<feature type="region of interest" description="Disordered" evidence="7">
    <location>
        <begin position="1"/>
        <end position="24"/>
    </location>
</feature>
<dbReference type="EMBL" id="WJQS01000004">
    <property type="protein sequence ID" value="MRI85486.1"/>
    <property type="molecule type" value="Genomic_DNA"/>
</dbReference>
<evidence type="ECO:0000313" key="9">
    <source>
        <dbReference type="Proteomes" id="UP000430975"/>
    </source>
</evidence>
<dbReference type="AlphaFoldDB" id="A0A6I2GDY0"/>
<evidence type="ECO:0000256" key="7">
    <source>
        <dbReference type="SAM" id="MobiDB-lite"/>
    </source>
</evidence>
<evidence type="ECO:0000256" key="4">
    <source>
        <dbReference type="ARBA" id="ARBA00023065"/>
    </source>
</evidence>
<dbReference type="Proteomes" id="UP000430975">
    <property type="component" value="Unassembled WGS sequence"/>
</dbReference>
<sequence>MAGENKVDLNKVTETPQAKTGSMRERVIVREKKHEDELLRKIKSEQATQKVAKIDNALKTTSTSATNSEADLLKQVKDSDNSDVFVEDILKDNGTAESLMITSAVPLTDDEKEKIVRNFIEKTDKTLKRITTVVDANLITGIRLQSESFYYENSAQKTLRELQSYIERTWTQEDELN</sequence>
<keyword evidence="5" id="KW-0472">Membrane</keyword>
<comment type="caution">
    <text evidence="8">The sequence shown here is derived from an EMBL/GenBank/DDBJ whole genome shotgun (WGS) entry which is preliminary data.</text>
</comment>
<comment type="subcellular location">
    <subcellularLocation>
        <location evidence="1">Membrane</location>
    </subcellularLocation>
</comment>
<dbReference type="InterPro" id="IPR000711">
    <property type="entry name" value="ATPase_OSCP/dsu"/>
</dbReference>
<proteinExistence type="predicted"/>
<keyword evidence="2" id="KW-0813">Transport</keyword>
<dbReference type="Pfam" id="PF00213">
    <property type="entry name" value="OSCP"/>
    <property type="match status" value="1"/>
</dbReference>